<dbReference type="Proteomes" id="UP001199322">
    <property type="component" value="Unassembled WGS sequence"/>
</dbReference>
<dbReference type="Proteomes" id="UP001189303">
    <property type="component" value="Unassembled WGS sequence"/>
</dbReference>
<reference evidence="1 3" key="2">
    <citation type="submission" date="2023-07" db="EMBL/GenBank/DDBJ databases">
        <authorList>
            <person name="Peeters C."/>
        </authorList>
    </citation>
    <scope>NUCLEOTIDE SEQUENCE [LARGE SCALE GENOMIC DNA]</scope>
    <source>
        <strain evidence="1 3">R-38712</strain>
    </source>
</reference>
<protein>
    <submittedName>
        <fullName evidence="2">Uncharacterized protein</fullName>
    </submittedName>
</protein>
<dbReference type="EMBL" id="QGBI01000024">
    <property type="protein sequence ID" value="MBX3892342.1"/>
    <property type="molecule type" value="Genomic_DNA"/>
</dbReference>
<evidence type="ECO:0000313" key="1">
    <source>
        <dbReference type="EMBL" id="CAJ0730486.1"/>
    </source>
</evidence>
<evidence type="ECO:0000313" key="3">
    <source>
        <dbReference type="Proteomes" id="UP001189303"/>
    </source>
</evidence>
<proteinExistence type="predicted"/>
<dbReference type="RefSeq" id="WP_012762973.1">
    <property type="nucleotide sequence ID" value="NZ_CATWFT010000019.1"/>
</dbReference>
<dbReference type="EMBL" id="CATWFT010000019">
    <property type="protein sequence ID" value="CAJ0730486.1"/>
    <property type="molecule type" value="Genomic_DNA"/>
</dbReference>
<dbReference type="AlphaFoldDB" id="A0A2P4REP8"/>
<sequence length="129" mass="13898">MKLEVEGKAGISNPTAAQVARAIRSLKSYGRSSYASLTNESGNYVQVAGGGISCMVELFDVPTEVRSRAFHDKPNAARPGGTILVFGAGNIPMRSDEWFMANQVVEIFLAFHATAPFPSYVSWRPAPGF</sequence>
<organism evidence="2 4">
    <name type="scientific">Ralstonia pickettii</name>
    <name type="common">Burkholderia pickettii</name>
    <dbReference type="NCBI Taxonomy" id="329"/>
    <lineage>
        <taxon>Bacteria</taxon>
        <taxon>Pseudomonadati</taxon>
        <taxon>Pseudomonadota</taxon>
        <taxon>Betaproteobacteria</taxon>
        <taxon>Burkholderiales</taxon>
        <taxon>Burkholderiaceae</taxon>
        <taxon>Ralstonia</taxon>
    </lineage>
</organism>
<name>A0A2P4REP8_RALPI</name>
<reference evidence="2" key="1">
    <citation type="submission" date="2018-06" db="EMBL/GenBank/DDBJ databases">
        <authorList>
            <person name="O'Rourke A."/>
        </authorList>
    </citation>
    <scope>NUCLEOTIDE SEQUENCE</scope>
    <source>
        <strain evidence="2">132550021-3</strain>
    </source>
</reference>
<evidence type="ECO:0000313" key="4">
    <source>
        <dbReference type="Proteomes" id="UP001199322"/>
    </source>
</evidence>
<evidence type="ECO:0000313" key="2">
    <source>
        <dbReference type="EMBL" id="MBX3892342.1"/>
    </source>
</evidence>
<comment type="caution">
    <text evidence="2">The sequence shown here is derived from an EMBL/GenBank/DDBJ whole genome shotgun (WGS) entry which is preliminary data.</text>
</comment>
<keyword evidence="3" id="KW-1185">Reference proteome</keyword>
<accession>A0A2P4REP8</accession>
<gene>
    <name evidence="2" type="ORF">DEE74_20965</name>
    <name evidence="1" type="ORF">R38712_04397</name>
</gene>